<dbReference type="InterPro" id="IPR013766">
    <property type="entry name" value="Thioredoxin_domain"/>
</dbReference>
<feature type="binding site" evidence="3">
    <location>
        <position position="96"/>
    </location>
    <ligand>
        <name>Cu cation</name>
        <dbReference type="ChEBI" id="CHEBI:23378"/>
    </ligand>
</feature>
<evidence type="ECO:0000259" key="5">
    <source>
        <dbReference type="PROSITE" id="PS51352"/>
    </source>
</evidence>
<feature type="binding site" evidence="3">
    <location>
        <position position="183"/>
    </location>
    <ligand>
        <name>Cu cation</name>
        <dbReference type="ChEBI" id="CHEBI:23378"/>
    </ligand>
</feature>
<keyword evidence="7" id="KW-1185">Reference proteome</keyword>
<feature type="domain" description="Thioredoxin" evidence="5">
    <location>
        <begin position="58"/>
        <end position="220"/>
    </location>
</feature>
<feature type="binding site" evidence="3">
    <location>
        <position position="100"/>
    </location>
    <ligand>
        <name>Cu cation</name>
        <dbReference type="ChEBI" id="CHEBI:23378"/>
    </ligand>
</feature>
<dbReference type="PROSITE" id="PS51352">
    <property type="entry name" value="THIOREDOXIN_2"/>
    <property type="match status" value="1"/>
</dbReference>
<dbReference type="PANTHER" id="PTHR12151:SF25">
    <property type="entry name" value="LINALOOL DEHYDRATASE_ISOMERASE DOMAIN-CONTAINING PROTEIN"/>
    <property type="match status" value="1"/>
</dbReference>
<keyword evidence="3" id="KW-0479">Metal-binding</keyword>
<evidence type="ECO:0000256" key="4">
    <source>
        <dbReference type="PIRSR" id="PIRSR603782-2"/>
    </source>
</evidence>
<dbReference type="Pfam" id="PF02630">
    <property type="entry name" value="SCO1-SenC"/>
    <property type="match status" value="1"/>
</dbReference>
<proteinExistence type="inferred from homology"/>
<dbReference type="Proteomes" id="UP000514509">
    <property type="component" value="Chromosome"/>
</dbReference>
<organism evidence="6 7">
    <name type="scientific">Adhaeribacter radiodurans</name>
    <dbReference type="NCBI Taxonomy" id="2745197"/>
    <lineage>
        <taxon>Bacteria</taxon>
        <taxon>Pseudomonadati</taxon>
        <taxon>Bacteroidota</taxon>
        <taxon>Cytophagia</taxon>
        <taxon>Cytophagales</taxon>
        <taxon>Hymenobacteraceae</taxon>
        <taxon>Adhaeribacter</taxon>
    </lineage>
</organism>
<evidence type="ECO:0000313" key="6">
    <source>
        <dbReference type="EMBL" id="QMU26758.1"/>
    </source>
</evidence>
<dbReference type="KEGG" id="add:HUW48_01330"/>
<reference evidence="6 7" key="1">
    <citation type="submission" date="2020-08" db="EMBL/GenBank/DDBJ databases">
        <title>Adhaeribacter dokdonensis sp. nov., isolated from the rhizosphere of Elymus tsukushiensis, a plant native to the Dokdo Islands, Republic of Korea.</title>
        <authorList>
            <person name="Ghim S.Y."/>
        </authorList>
    </citation>
    <scope>NUCLEOTIDE SEQUENCE [LARGE SCALE GENOMIC DNA]</scope>
    <source>
        <strain evidence="6 7">KUDC8001</strain>
    </source>
</reference>
<dbReference type="Gene3D" id="3.40.30.10">
    <property type="entry name" value="Glutaredoxin"/>
    <property type="match status" value="1"/>
</dbReference>
<keyword evidence="4" id="KW-1015">Disulfide bond</keyword>
<keyword evidence="2 3" id="KW-0186">Copper</keyword>
<sequence length="229" mass="25906">MNAPQFYKINSILSVILFLAFAGLLGSCTNTQKTKNSLPIFGERMAIKKVQNGKIIVDTIFHRIPDFGFINQDSQQVTERTFARKIYVSDFFFTSCPTICPKMRTQLQRVYQQFKNNNQVLLLSHTLDPERDSVAVLRDYAQSMGVSSKKWHFVTDAKDSIYAIASKYMVAATENSKKGGLIHSGALVLIDTNRHVRGIYDGTKPEQVDYLLADIQTLLAEKNLSHTFN</sequence>
<dbReference type="EMBL" id="CP055153">
    <property type="protein sequence ID" value="QMU26758.1"/>
    <property type="molecule type" value="Genomic_DNA"/>
</dbReference>
<dbReference type="CDD" id="cd02968">
    <property type="entry name" value="SCO"/>
    <property type="match status" value="1"/>
</dbReference>
<evidence type="ECO:0000256" key="3">
    <source>
        <dbReference type="PIRSR" id="PIRSR603782-1"/>
    </source>
</evidence>
<gene>
    <name evidence="6" type="ORF">HUW48_01330</name>
</gene>
<dbReference type="SUPFAM" id="SSF52833">
    <property type="entry name" value="Thioredoxin-like"/>
    <property type="match status" value="1"/>
</dbReference>
<dbReference type="InterPro" id="IPR003782">
    <property type="entry name" value="SCO1/SenC"/>
</dbReference>
<dbReference type="GO" id="GO:0046872">
    <property type="term" value="F:metal ion binding"/>
    <property type="evidence" value="ECO:0007669"/>
    <property type="project" value="UniProtKB-KW"/>
</dbReference>
<dbReference type="PANTHER" id="PTHR12151">
    <property type="entry name" value="ELECTRON TRANSPORT PROTIN SCO1/SENC FAMILY MEMBER"/>
    <property type="match status" value="1"/>
</dbReference>
<feature type="disulfide bond" description="Redox-active" evidence="4">
    <location>
        <begin position="96"/>
        <end position="100"/>
    </location>
</feature>
<name>A0A7L7L1T9_9BACT</name>
<accession>A0A7L7L1T9</accession>
<comment type="similarity">
    <text evidence="1">Belongs to the SCO1/2 family.</text>
</comment>
<dbReference type="InterPro" id="IPR036249">
    <property type="entry name" value="Thioredoxin-like_sf"/>
</dbReference>
<protein>
    <submittedName>
        <fullName evidence="6">SCO family protein</fullName>
    </submittedName>
</protein>
<evidence type="ECO:0000313" key="7">
    <source>
        <dbReference type="Proteomes" id="UP000514509"/>
    </source>
</evidence>
<dbReference type="AlphaFoldDB" id="A0A7L7L1T9"/>
<evidence type="ECO:0000256" key="2">
    <source>
        <dbReference type="ARBA" id="ARBA00023008"/>
    </source>
</evidence>
<evidence type="ECO:0000256" key="1">
    <source>
        <dbReference type="ARBA" id="ARBA00010996"/>
    </source>
</evidence>